<dbReference type="Pfam" id="PF23588">
    <property type="entry name" value="HTH_CHD1_Hrp3"/>
    <property type="match status" value="1"/>
</dbReference>
<feature type="compositionally biased region" description="Polar residues" evidence="12">
    <location>
        <begin position="1"/>
        <end position="14"/>
    </location>
</feature>
<sequence length="1955" mass="224844">MNSFKSGLITTSALPASDYERDAGYQQYIPPQHNNIKVEMGSNKSEEEESSASDSGSGNSSGSDSESESNSGSSSDSDSSSAGSKNSENETKNHDASTGTARSDSEKSAKSDDDGNADDGDDDDDNGDDDDDDNDNKSNNNDEDEDEDDDNDNNDDDDDEKHDENDEEEETSATAAATGVEQMEEDDDDDDEDDDNDDGGGGGDDDDDNNDDEEDEKVDVDNDGNDEDEEGEEEEEEDNKAEADSDEKDNSGDESDDRSKDNSSEEDNSDDNSSNSDSYSHDTSGSPQQPARTKRSSKKELKDLWEKTPDLYGIRRSGRARKEPTRYTQTRNTDSDEGSSDNKRRKKRSRRKEKSSRSSRSTNKRKVAAKRSRKKKSYSSDSDSDDEAEQRHSRRNIRKKVSYKEEESENQTDSDDLLEVTAAALAADEEDDNHETIEKVIQQRVGRKGVGCGVPLIELQSTTTLEANSATGSKTTVYNVEQEGDPNADVNRDTDETEIQYLIKWKGWAHIHNTWETEASLREQKVNGLKKLENFKRKEEEISEWRETATPEDLEYYDCQQEMVTELYQQYSKIERIIAHSNQKTNNIDNGYLDYMCKWQGLAHADCTWEDGELISNKFKKFVDEYHMRNKSQKIPLKQNKVLKCRPKFQPAKHQSKLLGGAENLILRDYQLDGINWLTHAWCKENSCILADEMGLGKTIQTIGFLSTLFNTFQLYGPFLLVVPLSTIVAWQREFRNWAPEINVVIYIGDINSRNKIREYEWCHPGNKRLKFNVILTTYEILLKDKSFLGNVGWAFLGVDEAHRLKNDDSLLYKSLKEFDTNHRVLITGTPLQNSLKELWSLLHFIMPEKFAKWQEFEERHSSEDKTGFSSLHKELEPFLLRRVKKDVEKSLPAKVERILRVEMSSIQKQYYKWILTKNYKALSKGVKGSVSSFVNIVMELKKCCNHAQLIRIEENLKFDKLQMLIRGSGKLLLLDKLLVKLRENGHRVLIFSQMVRMLDILAEYLMLKHFPFQRLDGSIRGDLRKQALDHFNAEGSVDFCFLLSTRAGGLGVNLATADTVIIFDSDWNPQNDLQAQARAHRIGQKNQVSVYRLVTKGSVEENIVERAKKKMVLDHLIIQSMDTTGRTVLSRGNVPSSNNTPFNKEELAAILKFGAEDLFGEDEEEDDEPQVDIDHILQSAETRDTDTSSAGDELLSQFKVVSFDNLEEDEPIKPAMGRDWESIIPEDDRQRVEEEERQKHMLELNLPPRIRKSIHQIQMDSDEEKKGRKKEKDRDDSESSEEDDDDKPRKRGRPRTVNRDTIKGFTDAEVRRFVKSYKKIPDAINRLDAISRDAELQEKSETDLKRLAELLKERCENAMTEHRERLEEDPSYEAGKRTHRGPSFKLSAVTVNAQAVLKIQQELEPLSSCLKIKDGKKIYEINGRVKLVHWDCVWEIEDDINLLVGIYEYGVGSWEDIKMDPELNLRDKILPDSDQKPQGKHLQTRADYLLKLLKKQNEVIPAPINLAPKVKKQRKKKPKSAEIVAEINETGDMSAKEETNDSFPDSVKSGKKKKKDKDEKEEKAEEKPEEEKKEDKKEKKDKKKKEKKKNNDGPMHFTASSEPVAISKDNMDVDLPPDVFAECKEKMRPVKKSLKQLSNPDDSLSEKELMNQTRQCLLKIGDHIHDRLAGYNNPERIKEWRNYLWIFVSEFAEASPKKLYKLYRTAVKKREEEQEQREKKPKFPENKQLSNYKIAKRPHVQNERKDGSKRYGSDHWGDKSRDSTSSHSNGPWHSSSNSNINHPTSFRNLLGNSGRESNRHDSLQSNMNPHPERWQHSSPLSRTGDQKRNRYDSGSSTYNRVSHSQPDMYRGYHGSDHHHRFNHDRRDRDHVSFQSSNSSYSSHNRFDSHNRSGDFRYHHRSDFKHHSDRSDKSHVPYQERKRRSDDRKDYHSSKERKLDMPPRSQTSQDSKPHN</sequence>
<evidence type="ECO:0000256" key="1">
    <source>
        <dbReference type="ARBA" id="ARBA00004123"/>
    </source>
</evidence>
<feature type="compositionally biased region" description="Polar residues" evidence="12">
    <location>
        <begin position="1833"/>
        <end position="1846"/>
    </location>
</feature>
<feature type="compositionally biased region" description="Basic residues" evidence="12">
    <location>
        <begin position="362"/>
        <end position="377"/>
    </location>
</feature>
<feature type="compositionally biased region" description="Low complexity" evidence="12">
    <location>
        <begin position="1766"/>
        <end position="1780"/>
    </location>
</feature>
<dbReference type="SMART" id="SM00487">
    <property type="entry name" value="DEXDc"/>
    <property type="match status" value="1"/>
</dbReference>
<dbReference type="InterPro" id="IPR023779">
    <property type="entry name" value="Chromodomain_CS"/>
</dbReference>
<dbReference type="PROSITE" id="PS00598">
    <property type="entry name" value="CHROMO_1"/>
    <property type="match status" value="2"/>
</dbReference>
<evidence type="ECO:0000256" key="5">
    <source>
        <dbReference type="ARBA" id="ARBA00022801"/>
    </source>
</evidence>
<dbReference type="SUPFAM" id="SSF54160">
    <property type="entry name" value="Chromo domain-like"/>
    <property type="match status" value="2"/>
</dbReference>
<keyword evidence="5" id="KW-0378">Hydrolase</keyword>
<dbReference type="Pfam" id="PF18375">
    <property type="entry name" value="CDH1_2_SANT_HL1"/>
    <property type="match status" value="1"/>
</dbReference>
<dbReference type="PROSITE" id="PS50013">
    <property type="entry name" value="CHROMO_2"/>
    <property type="match status" value="2"/>
</dbReference>
<evidence type="ECO:0000256" key="12">
    <source>
        <dbReference type="SAM" id="MobiDB-lite"/>
    </source>
</evidence>
<dbReference type="GO" id="GO:0005524">
    <property type="term" value="F:ATP binding"/>
    <property type="evidence" value="ECO:0007669"/>
    <property type="project" value="UniProtKB-KW"/>
</dbReference>
<dbReference type="Gene3D" id="1.10.10.60">
    <property type="entry name" value="Homeodomain-like"/>
    <property type="match status" value="1"/>
</dbReference>
<dbReference type="FunFam" id="3.40.50.10810:FF:000007">
    <property type="entry name" value="Chromodomain-helicase-DNA-binding protein 2 isoform 1"/>
    <property type="match status" value="1"/>
</dbReference>
<evidence type="ECO:0000256" key="7">
    <source>
        <dbReference type="ARBA" id="ARBA00023015"/>
    </source>
</evidence>
<evidence type="ECO:0000313" key="16">
    <source>
        <dbReference type="Proteomes" id="UP000515154"/>
    </source>
</evidence>
<evidence type="ECO:0000256" key="4">
    <source>
        <dbReference type="ARBA" id="ARBA00022741"/>
    </source>
</evidence>
<feature type="compositionally biased region" description="Basic and acidic residues" evidence="12">
    <location>
        <begin position="1557"/>
        <end position="1579"/>
    </location>
</feature>
<dbReference type="Gene3D" id="3.40.50.10810">
    <property type="entry name" value="Tandem AAA-ATPase domain"/>
    <property type="match status" value="1"/>
</dbReference>
<comment type="subcellular location">
    <subcellularLocation>
        <location evidence="1">Nucleus</location>
    </subcellularLocation>
</comment>
<dbReference type="FunFam" id="3.40.50.300:FF:000130">
    <property type="entry name" value="Chromodomain-helicase-DNA-binding protein 2 isoform 1"/>
    <property type="match status" value="1"/>
</dbReference>
<dbReference type="SUPFAM" id="SSF52540">
    <property type="entry name" value="P-loop containing nucleoside triphosphate hydrolases"/>
    <property type="match status" value="2"/>
</dbReference>
<dbReference type="PROSITE" id="PS51194">
    <property type="entry name" value="HELICASE_CTER"/>
    <property type="match status" value="1"/>
</dbReference>
<feature type="domain" description="Helicase C-terminal" evidence="15">
    <location>
        <begin position="974"/>
        <end position="1130"/>
    </location>
</feature>
<dbReference type="InterPro" id="IPR025260">
    <property type="entry name" value="CHD1-like_C"/>
</dbReference>
<proteinExistence type="inferred from homology"/>
<dbReference type="GO" id="GO:0000785">
    <property type="term" value="C:chromatin"/>
    <property type="evidence" value="ECO:0007669"/>
    <property type="project" value="TreeGrafter"/>
</dbReference>
<dbReference type="InterPro" id="IPR016197">
    <property type="entry name" value="Chromo-like_dom_sf"/>
</dbReference>
<reference evidence="17" key="1">
    <citation type="submission" date="2025-08" db="UniProtKB">
        <authorList>
            <consortium name="RefSeq"/>
        </authorList>
    </citation>
    <scope>IDENTIFICATION</scope>
</reference>
<feature type="compositionally biased region" description="Basic and acidic residues" evidence="12">
    <location>
        <begin position="1741"/>
        <end position="1765"/>
    </location>
</feature>
<keyword evidence="9" id="KW-0804">Transcription</keyword>
<evidence type="ECO:0000256" key="2">
    <source>
        <dbReference type="ARBA" id="ARBA00007025"/>
    </source>
</evidence>
<evidence type="ECO:0000256" key="9">
    <source>
        <dbReference type="ARBA" id="ARBA00023163"/>
    </source>
</evidence>
<dbReference type="SMART" id="SM00490">
    <property type="entry name" value="HELICc"/>
    <property type="match status" value="1"/>
</dbReference>
<dbReference type="Pfam" id="PF00176">
    <property type="entry name" value="SNF2-rel_dom"/>
    <property type="match status" value="1"/>
</dbReference>
<feature type="compositionally biased region" description="Basic and acidic residues" evidence="12">
    <location>
        <begin position="103"/>
        <end position="113"/>
    </location>
</feature>
<feature type="compositionally biased region" description="Basic residues" evidence="12">
    <location>
        <begin position="392"/>
        <end position="401"/>
    </location>
</feature>
<feature type="compositionally biased region" description="Basic residues" evidence="12">
    <location>
        <begin position="343"/>
        <end position="354"/>
    </location>
</feature>
<keyword evidence="6" id="KW-0067">ATP-binding</keyword>
<gene>
    <name evidence="17" type="primary">LOC115220266</name>
</gene>
<dbReference type="Gene3D" id="2.40.50.40">
    <property type="match status" value="2"/>
</dbReference>
<dbReference type="Gene3D" id="3.40.50.300">
    <property type="entry name" value="P-loop containing nucleotide triphosphate hydrolases"/>
    <property type="match status" value="1"/>
</dbReference>
<dbReference type="InterPro" id="IPR056302">
    <property type="entry name" value="CHD1-2/Hrp3_HTH"/>
</dbReference>
<dbReference type="PROSITE" id="PS51192">
    <property type="entry name" value="HELICASE_ATP_BIND_1"/>
    <property type="match status" value="1"/>
</dbReference>
<feature type="compositionally biased region" description="Acidic residues" evidence="12">
    <location>
        <begin position="406"/>
        <end position="417"/>
    </location>
</feature>
<dbReference type="GO" id="GO:0005634">
    <property type="term" value="C:nucleus"/>
    <property type="evidence" value="ECO:0007669"/>
    <property type="project" value="UniProtKB-SubCell"/>
</dbReference>
<organism evidence="16 17">
    <name type="scientific">Octopus sinensis</name>
    <name type="common">East Asian common octopus</name>
    <dbReference type="NCBI Taxonomy" id="2607531"/>
    <lineage>
        <taxon>Eukaryota</taxon>
        <taxon>Metazoa</taxon>
        <taxon>Spiralia</taxon>
        <taxon>Lophotrochozoa</taxon>
        <taxon>Mollusca</taxon>
        <taxon>Cephalopoda</taxon>
        <taxon>Coleoidea</taxon>
        <taxon>Octopodiformes</taxon>
        <taxon>Octopoda</taxon>
        <taxon>Incirrata</taxon>
        <taxon>Octopodidae</taxon>
        <taxon>Octopus</taxon>
    </lineage>
</organism>
<name>A0A7E6FEI9_9MOLL</name>
<feature type="compositionally biased region" description="Basic and acidic residues" evidence="12">
    <location>
        <begin position="240"/>
        <end position="263"/>
    </location>
</feature>
<evidence type="ECO:0000256" key="11">
    <source>
        <dbReference type="ARBA" id="ARBA00049360"/>
    </source>
</evidence>
<dbReference type="CDD" id="cd18666">
    <property type="entry name" value="CD1_tandem_CHD1-2_like"/>
    <property type="match status" value="1"/>
</dbReference>
<comment type="similarity">
    <text evidence="2">Belongs to the SNF2/RAD54 helicase family.</text>
</comment>
<dbReference type="Pfam" id="PF00271">
    <property type="entry name" value="Helicase_C"/>
    <property type="match status" value="1"/>
</dbReference>
<dbReference type="RefSeq" id="XP_036365755.1">
    <property type="nucleotide sequence ID" value="XM_036509862.1"/>
</dbReference>
<dbReference type="Pfam" id="PF13907">
    <property type="entry name" value="CHD1-like_C"/>
    <property type="match status" value="1"/>
</dbReference>
<feature type="compositionally biased region" description="Polar residues" evidence="12">
    <location>
        <begin position="1944"/>
        <end position="1955"/>
    </location>
</feature>
<keyword evidence="10" id="KW-0539">Nucleus</keyword>
<keyword evidence="8" id="KW-0238">DNA-binding</keyword>
<evidence type="ECO:0000259" key="15">
    <source>
        <dbReference type="PROSITE" id="PS51194"/>
    </source>
</evidence>
<dbReference type="CDD" id="cd17993">
    <property type="entry name" value="DEXHc_CHD1_2"/>
    <property type="match status" value="1"/>
</dbReference>
<feature type="compositionally biased region" description="Basic residues" evidence="12">
    <location>
        <begin position="1580"/>
        <end position="1589"/>
    </location>
</feature>
<evidence type="ECO:0000259" key="14">
    <source>
        <dbReference type="PROSITE" id="PS51192"/>
    </source>
</evidence>
<keyword evidence="16" id="KW-1185">Reference proteome</keyword>
<evidence type="ECO:0000256" key="10">
    <source>
        <dbReference type="ARBA" id="ARBA00023242"/>
    </source>
</evidence>
<evidence type="ECO:0000313" key="17">
    <source>
        <dbReference type="RefSeq" id="XP_036365755.1"/>
    </source>
</evidence>
<evidence type="ECO:0000256" key="3">
    <source>
        <dbReference type="ARBA" id="ARBA00022737"/>
    </source>
</evidence>
<feature type="compositionally biased region" description="Basic and acidic residues" evidence="12">
    <location>
        <begin position="1217"/>
        <end position="1243"/>
    </location>
</feature>
<dbReference type="PANTHER" id="PTHR45623">
    <property type="entry name" value="CHROMODOMAIN-HELICASE-DNA-BINDING PROTEIN 3-RELATED-RELATED"/>
    <property type="match status" value="1"/>
</dbReference>
<feature type="compositionally biased region" description="Basic and acidic residues" evidence="12">
    <location>
        <begin position="1264"/>
        <end position="1278"/>
    </location>
</feature>
<feature type="domain" description="Chromo" evidence="13">
    <location>
        <begin position="572"/>
        <end position="638"/>
    </location>
</feature>
<dbReference type="GO" id="GO:0003682">
    <property type="term" value="F:chromatin binding"/>
    <property type="evidence" value="ECO:0007669"/>
    <property type="project" value="TreeGrafter"/>
</dbReference>
<feature type="compositionally biased region" description="Acidic residues" evidence="12">
    <location>
        <begin position="114"/>
        <end position="134"/>
    </location>
</feature>
<dbReference type="GO" id="GO:0140658">
    <property type="term" value="F:ATP-dependent chromatin remodeler activity"/>
    <property type="evidence" value="ECO:0007669"/>
    <property type="project" value="TreeGrafter"/>
</dbReference>
<dbReference type="InterPro" id="IPR023780">
    <property type="entry name" value="Chromo_domain"/>
</dbReference>
<dbReference type="FunFam" id="2.40.50.40:FF:000014">
    <property type="entry name" value="Chromodomain-helicase-DNA-binding protein 2 isoform 1"/>
    <property type="match status" value="1"/>
</dbReference>
<keyword evidence="3" id="KW-0677">Repeat</keyword>
<dbReference type="InterPro" id="IPR000330">
    <property type="entry name" value="SNF2_N"/>
</dbReference>
<dbReference type="SMART" id="SM00298">
    <property type="entry name" value="CHROMO"/>
    <property type="match status" value="2"/>
</dbReference>
<feature type="compositionally biased region" description="Basic and acidic residues" evidence="12">
    <location>
        <begin position="1712"/>
        <end position="1726"/>
    </location>
</feature>
<dbReference type="GO" id="GO:0034728">
    <property type="term" value="P:nucleosome organization"/>
    <property type="evidence" value="ECO:0007669"/>
    <property type="project" value="TreeGrafter"/>
</dbReference>
<dbReference type="CDD" id="cd18793">
    <property type="entry name" value="SF2_C_SNF"/>
    <property type="match status" value="1"/>
</dbReference>
<dbReference type="InterPro" id="IPR014001">
    <property type="entry name" value="Helicase_ATP-bd"/>
</dbReference>
<feature type="region of interest" description="Disordered" evidence="12">
    <location>
        <begin position="1528"/>
        <end position="1611"/>
    </location>
</feature>
<dbReference type="InterPro" id="IPR000953">
    <property type="entry name" value="Chromo/chromo_shadow_dom"/>
</dbReference>
<feature type="compositionally biased region" description="Polar residues" evidence="12">
    <location>
        <begin position="1781"/>
        <end position="1796"/>
    </location>
</feature>
<feature type="domain" description="Chromo" evidence="13">
    <location>
        <begin position="478"/>
        <end position="547"/>
    </location>
</feature>
<protein>
    <submittedName>
        <fullName evidence="17">Chromodomain-helicase-DNA-binding protein 1 isoform X3</fullName>
    </submittedName>
</protein>
<dbReference type="InterPro" id="IPR040793">
    <property type="entry name" value="CDH1_2_SANT_HL1"/>
</dbReference>
<feature type="region of interest" description="Disordered" evidence="12">
    <location>
        <begin position="1"/>
        <end position="417"/>
    </location>
</feature>
<dbReference type="InterPro" id="IPR027417">
    <property type="entry name" value="P-loop_NTPase"/>
</dbReference>
<dbReference type="GO" id="GO:0016887">
    <property type="term" value="F:ATP hydrolysis activity"/>
    <property type="evidence" value="ECO:0007669"/>
    <property type="project" value="TreeGrafter"/>
</dbReference>
<keyword evidence="7" id="KW-0805">Transcription regulation</keyword>
<dbReference type="PANTHER" id="PTHR45623:SF14">
    <property type="entry name" value="CHROMODOMAIN-HELICASE-DNA-BINDING PROTEIN 1"/>
    <property type="match status" value="1"/>
</dbReference>
<dbReference type="GO" id="GO:0042393">
    <property type="term" value="F:histone binding"/>
    <property type="evidence" value="ECO:0007669"/>
    <property type="project" value="TreeGrafter"/>
</dbReference>
<feature type="region of interest" description="Disordered" evidence="12">
    <location>
        <begin position="1712"/>
        <end position="1955"/>
    </location>
</feature>
<dbReference type="InterPro" id="IPR038718">
    <property type="entry name" value="SNF2-like_sf"/>
</dbReference>
<dbReference type="InterPro" id="IPR049730">
    <property type="entry name" value="SNF2/RAD54-like_C"/>
</dbReference>
<feature type="compositionally biased region" description="Low complexity" evidence="12">
    <location>
        <begin position="52"/>
        <end position="86"/>
    </location>
</feature>
<feature type="compositionally biased region" description="Basic and acidic residues" evidence="12">
    <location>
        <begin position="298"/>
        <end position="309"/>
    </location>
</feature>
<dbReference type="SMART" id="SM01176">
    <property type="entry name" value="DUF4208"/>
    <property type="match status" value="1"/>
</dbReference>
<dbReference type="Pfam" id="PF00385">
    <property type="entry name" value="Chromo"/>
    <property type="match status" value="2"/>
</dbReference>
<dbReference type="Proteomes" id="UP000515154">
    <property type="component" value="Linkage group LG16"/>
</dbReference>
<feature type="compositionally biased region" description="Acidic residues" evidence="12">
    <location>
        <begin position="182"/>
        <end position="239"/>
    </location>
</feature>
<keyword evidence="4" id="KW-0547">Nucleotide-binding</keyword>
<feature type="compositionally biased region" description="Basic and acidic residues" evidence="12">
    <location>
        <begin position="1885"/>
        <end position="1897"/>
    </location>
</feature>
<evidence type="ECO:0000256" key="6">
    <source>
        <dbReference type="ARBA" id="ARBA00022840"/>
    </source>
</evidence>
<feature type="compositionally biased region" description="Low complexity" evidence="12">
    <location>
        <begin position="271"/>
        <end position="286"/>
    </location>
</feature>
<evidence type="ECO:0000256" key="8">
    <source>
        <dbReference type="ARBA" id="ARBA00023125"/>
    </source>
</evidence>
<feature type="compositionally biased region" description="Basic and acidic residues" evidence="12">
    <location>
        <begin position="1905"/>
        <end position="1941"/>
    </location>
</feature>
<feature type="compositionally biased region" description="Low complexity" evidence="12">
    <location>
        <begin position="1873"/>
        <end position="1884"/>
    </location>
</feature>
<dbReference type="GO" id="GO:0003677">
    <property type="term" value="F:DNA binding"/>
    <property type="evidence" value="ECO:0007669"/>
    <property type="project" value="UniProtKB-KW"/>
</dbReference>
<dbReference type="InterPro" id="IPR001650">
    <property type="entry name" value="Helicase_C-like"/>
</dbReference>
<comment type="catalytic activity">
    <reaction evidence="11">
        <text>ATP + H2O = ADP + phosphate + H(+)</text>
        <dbReference type="Rhea" id="RHEA:13065"/>
        <dbReference type="ChEBI" id="CHEBI:15377"/>
        <dbReference type="ChEBI" id="CHEBI:15378"/>
        <dbReference type="ChEBI" id="CHEBI:30616"/>
        <dbReference type="ChEBI" id="CHEBI:43474"/>
        <dbReference type="ChEBI" id="CHEBI:456216"/>
    </reaction>
</comment>
<feature type="region of interest" description="Disordered" evidence="12">
    <location>
        <begin position="1210"/>
        <end position="1303"/>
    </location>
</feature>
<feature type="domain" description="Helicase ATP-binding" evidence="14">
    <location>
        <begin position="679"/>
        <end position="849"/>
    </location>
</feature>
<feature type="compositionally biased region" description="Acidic residues" evidence="12">
    <location>
        <begin position="141"/>
        <end position="171"/>
    </location>
</feature>
<accession>A0A7E6FEI9</accession>
<evidence type="ECO:0000259" key="13">
    <source>
        <dbReference type="PROSITE" id="PS50013"/>
    </source>
</evidence>